<protein>
    <submittedName>
        <fullName evidence="3">Helix-turn-helix transcriptional regulator</fullName>
    </submittedName>
</protein>
<evidence type="ECO:0000259" key="1">
    <source>
        <dbReference type="Pfam" id="PF13280"/>
    </source>
</evidence>
<feature type="domain" description="WCX" evidence="2">
    <location>
        <begin position="254"/>
        <end position="330"/>
    </location>
</feature>
<organism evidence="3 4">
    <name type="scientific">Modicisalibacter luteus</name>
    <dbReference type="NCBI Taxonomy" id="453962"/>
    <lineage>
        <taxon>Bacteria</taxon>
        <taxon>Pseudomonadati</taxon>
        <taxon>Pseudomonadota</taxon>
        <taxon>Gammaproteobacteria</taxon>
        <taxon>Oceanospirillales</taxon>
        <taxon>Halomonadaceae</taxon>
        <taxon>Modicisalibacter</taxon>
    </lineage>
</organism>
<dbReference type="InterPro" id="IPR026881">
    <property type="entry name" value="WYL_dom"/>
</dbReference>
<dbReference type="Pfam" id="PF13280">
    <property type="entry name" value="WYL"/>
    <property type="match status" value="1"/>
</dbReference>
<evidence type="ECO:0000313" key="3">
    <source>
        <dbReference type="EMBL" id="MFC3294138.1"/>
    </source>
</evidence>
<dbReference type="RefSeq" id="WP_019020123.1">
    <property type="nucleotide sequence ID" value="NZ_BMXD01000009.1"/>
</dbReference>
<accession>A0ABV7M798</accession>
<proteinExistence type="predicted"/>
<comment type="caution">
    <text evidence="3">The sequence shown here is derived from an EMBL/GenBank/DDBJ whole genome shotgun (WGS) entry which is preliminary data.</text>
</comment>
<dbReference type="Proteomes" id="UP001595640">
    <property type="component" value="Unassembled WGS sequence"/>
</dbReference>
<dbReference type="PANTHER" id="PTHR34580:SF1">
    <property type="entry name" value="PROTEIN PAFC"/>
    <property type="match status" value="1"/>
</dbReference>
<dbReference type="InterPro" id="IPR057727">
    <property type="entry name" value="WCX_dom"/>
</dbReference>
<gene>
    <name evidence="3" type="ORF">ACFOEI_19015</name>
</gene>
<dbReference type="Pfam" id="PF25583">
    <property type="entry name" value="WCX"/>
    <property type="match status" value="1"/>
</dbReference>
<dbReference type="InterPro" id="IPR051534">
    <property type="entry name" value="CBASS_pafABC_assoc_protein"/>
</dbReference>
<dbReference type="PANTHER" id="PTHR34580">
    <property type="match status" value="1"/>
</dbReference>
<reference evidence="4" key="1">
    <citation type="journal article" date="2019" name="Int. J. Syst. Evol. Microbiol.">
        <title>The Global Catalogue of Microorganisms (GCM) 10K type strain sequencing project: providing services to taxonomists for standard genome sequencing and annotation.</title>
        <authorList>
            <consortium name="The Broad Institute Genomics Platform"/>
            <consortium name="The Broad Institute Genome Sequencing Center for Infectious Disease"/>
            <person name="Wu L."/>
            <person name="Ma J."/>
        </authorList>
    </citation>
    <scope>NUCLEOTIDE SEQUENCE [LARGE SCALE GENOMIC DNA]</scope>
    <source>
        <strain evidence="4">KCTC 12847</strain>
    </source>
</reference>
<feature type="domain" description="WYL" evidence="1">
    <location>
        <begin position="155"/>
        <end position="222"/>
    </location>
</feature>
<dbReference type="EMBL" id="JBHRUH010000040">
    <property type="protein sequence ID" value="MFC3294138.1"/>
    <property type="molecule type" value="Genomic_DNA"/>
</dbReference>
<keyword evidence="4" id="KW-1185">Reference proteome</keyword>
<dbReference type="PROSITE" id="PS52050">
    <property type="entry name" value="WYL"/>
    <property type="match status" value="1"/>
</dbReference>
<sequence>MPANRDTLFRYLTLLQLIPRHPGRISTQTLLEKLRERGFQIDARSLQRDLRDRLSLHFPLICDDATKPYRWYFDPSFHCDLPAMNTSSALTLVLAEEYLTGLLPPVVIGQLSPLFRNARLLLNSLADNGMGQWARRVRAIPNGKALLPAPLDEAIWQTICQGLLEKSTLEATYLSRSTDDEKTFILHPQGLVSRHSISYLLATVNDYDDIRQFALHRFRSVTLSDTTWRDAHDFDLDAYINGGGFGYRQSPNNVLLKARVSPQVAWLLKETPLSENQSLVPNSADDWLELEANVPDDQQTLWWLKGLGTNVQVLSPCHWKEEILADARSTLSKALALESEEA</sequence>
<evidence type="ECO:0000313" key="4">
    <source>
        <dbReference type="Proteomes" id="UP001595640"/>
    </source>
</evidence>
<evidence type="ECO:0000259" key="2">
    <source>
        <dbReference type="Pfam" id="PF25583"/>
    </source>
</evidence>
<name>A0ABV7M798_9GAMM</name>